<proteinExistence type="predicted"/>
<protein>
    <submittedName>
        <fullName evidence="3">Uncharacterized protein</fullName>
    </submittedName>
</protein>
<reference evidence="4" key="1">
    <citation type="submission" date="2014-01" db="EMBL/GenBank/DDBJ databases">
        <title>The Genome Sequence of Anopheles farauti FAR1 (V2).</title>
        <authorList>
            <consortium name="The Broad Institute Genomics Platform"/>
            <person name="Neafsey D.E."/>
            <person name="Besansky N."/>
            <person name="Howell P."/>
            <person name="Walton C."/>
            <person name="Young S.K."/>
            <person name="Zeng Q."/>
            <person name="Gargeya S."/>
            <person name="Fitzgerald M."/>
            <person name="Haas B."/>
            <person name="Abouelleil A."/>
            <person name="Allen A.W."/>
            <person name="Alvarado L."/>
            <person name="Arachchi H.M."/>
            <person name="Berlin A.M."/>
            <person name="Chapman S.B."/>
            <person name="Gainer-Dewar J."/>
            <person name="Goldberg J."/>
            <person name="Griggs A."/>
            <person name="Gujja S."/>
            <person name="Hansen M."/>
            <person name="Howarth C."/>
            <person name="Imamovic A."/>
            <person name="Ireland A."/>
            <person name="Larimer J."/>
            <person name="McCowan C."/>
            <person name="Murphy C."/>
            <person name="Pearson M."/>
            <person name="Poon T.W."/>
            <person name="Priest M."/>
            <person name="Roberts A."/>
            <person name="Saif S."/>
            <person name="Shea T."/>
            <person name="Sisk P."/>
            <person name="Sykes S."/>
            <person name="Wortman J."/>
            <person name="Nusbaum C."/>
            <person name="Birren B."/>
        </authorList>
    </citation>
    <scope>NUCLEOTIDE SEQUENCE [LARGE SCALE GENOMIC DNA]</scope>
    <source>
        <strain evidence="4">FAR1</strain>
    </source>
</reference>
<evidence type="ECO:0000256" key="2">
    <source>
        <dbReference type="SAM" id="Phobius"/>
    </source>
</evidence>
<dbReference type="EMBL" id="AXCN02000036">
    <property type="status" value="NOT_ANNOTATED_CDS"/>
    <property type="molecule type" value="Genomic_DNA"/>
</dbReference>
<organism evidence="3 4">
    <name type="scientific">Anopheles farauti</name>
    <dbReference type="NCBI Taxonomy" id="69004"/>
    <lineage>
        <taxon>Eukaryota</taxon>
        <taxon>Metazoa</taxon>
        <taxon>Ecdysozoa</taxon>
        <taxon>Arthropoda</taxon>
        <taxon>Hexapoda</taxon>
        <taxon>Insecta</taxon>
        <taxon>Pterygota</taxon>
        <taxon>Neoptera</taxon>
        <taxon>Endopterygota</taxon>
        <taxon>Diptera</taxon>
        <taxon>Nematocera</taxon>
        <taxon>Culicoidea</taxon>
        <taxon>Culicidae</taxon>
        <taxon>Anophelinae</taxon>
        <taxon>Anopheles</taxon>
    </lineage>
</organism>
<dbReference type="VEuPathDB" id="VectorBase:AFAF019083"/>
<evidence type="ECO:0000256" key="1">
    <source>
        <dbReference type="SAM" id="MobiDB-lite"/>
    </source>
</evidence>
<dbReference type="EnsemblMetazoa" id="AFAF019083-RA">
    <property type="protein sequence ID" value="AFAF019083-PA"/>
    <property type="gene ID" value="AFAF019083"/>
</dbReference>
<feature type="region of interest" description="Disordered" evidence="1">
    <location>
        <begin position="202"/>
        <end position="221"/>
    </location>
</feature>
<reference evidence="3" key="2">
    <citation type="submission" date="2020-05" db="UniProtKB">
        <authorList>
            <consortium name="EnsemblMetazoa"/>
        </authorList>
    </citation>
    <scope>IDENTIFICATION</scope>
    <source>
        <strain evidence="3">FAR1</strain>
    </source>
</reference>
<keyword evidence="4" id="KW-1185">Reference proteome</keyword>
<keyword evidence="2" id="KW-0472">Membrane</keyword>
<sequence>MVVVVVVVVVVLVMLLVLLETTTLVSLRLAVAAMAVMLSPCVTILTGLAGVRGQDVGDELSSKSSCALCGPGDAFDDDAAGAIRSAVVAAAAAAAAAVPDPDGAAAADGAPGGGAVAAVDGVVVAAGGVANVAAAAAAAAAGVTAGVHRQHRHPAAHPVPCPGADRPHHRARLSVDPAADPAAIAAVHDCLHARHRPLHRPASCAADPTGSAVDADTDAAGTGSGAVAAVVHPHRRDSASGAARDSHPVVGAVVVAPHHPVALAAGIECPVEGVPEPVVTVRTLPGIAGGASNPRASGNAAAAAAAAAEAELYRRDVGQRRATVLGAEGGAGEAGSCSKGGALVKLGTGRLPPYPERPGFDETIIANRHQSSYADEEEEEDDDEEDDEVEDGHEDEGGLCNLQNAFLRL</sequence>
<dbReference type="Proteomes" id="UP000075886">
    <property type="component" value="Unassembled WGS sequence"/>
</dbReference>
<evidence type="ECO:0000313" key="4">
    <source>
        <dbReference type="Proteomes" id="UP000075886"/>
    </source>
</evidence>
<feature type="compositionally biased region" description="Low complexity" evidence="1">
    <location>
        <begin position="209"/>
        <end position="221"/>
    </location>
</feature>
<dbReference type="EMBL" id="AXCN02000035">
    <property type="status" value="NOT_ANNOTATED_CDS"/>
    <property type="molecule type" value="Genomic_DNA"/>
</dbReference>
<feature type="compositionally biased region" description="Acidic residues" evidence="1">
    <location>
        <begin position="374"/>
        <end position="394"/>
    </location>
</feature>
<keyword evidence="2" id="KW-0812">Transmembrane</keyword>
<dbReference type="AlphaFoldDB" id="A0A182QXW8"/>
<feature type="transmembrane region" description="Helical" evidence="2">
    <location>
        <begin position="29"/>
        <end position="51"/>
    </location>
</feature>
<keyword evidence="2" id="KW-1133">Transmembrane helix</keyword>
<feature type="region of interest" description="Disordered" evidence="1">
    <location>
        <begin position="348"/>
        <end position="400"/>
    </location>
</feature>
<evidence type="ECO:0000313" key="3">
    <source>
        <dbReference type="EnsemblMetazoa" id="AFAF019083-PA"/>
    </source>
</evidence>
<accession>A0A182QXW8</accession>
<name>A0A182QXW8_9DIPT</name>